<name>A0A8J3ZUU2_9ACTN</name>
<protein>
    <submittedName>
        <fullName evidence="3">Uncharacterized protein</fullName>
    </submittedName>
</protein>
<sequence length="356" mass="38153">MTDPNLGRDPLFEAVQDVNASYRAARTNYTKPDEYIDDTITLTNLRPHLVRSAAGFFLASTAGFLLACCLGCVTFSGNAGVEEAFDTSGSTAFGSGFYTFSAILGLSYIAWIVSLFFRIREPIAEYSLLVEGRATAAPNAYGFVLRAAQARSTPFPLYPVRLAGQYMLRLGDDRLQSLVVVQTYGTDLFVGWTMWRSRSTIVVIWHIVRDLFRVFAGGTAYRSALQNTHARALREITHSLTRLGIQAAVLNVTAPPEVVHLVNQVAEVSLDQVAAMAPPPIQPPTQTIPTGVAPASAPPAAGPYGNYGQPPVSGPPASAPPGQPPVSGPPGQQYPPQYPQQPPYQPPGPFGPPPGQ</sequence>
<keyword evidence="2" id="KW-1133">Transmembrane helix</keyword>
<feature type="compositionally biased region" description="Low complexity" evidence="1">
    <location>
        <begin position="284"/>
        <end position="295"/>
    </location>
</feature>
<dbReference type="Proteomes" id="UP000635606">
    <property type="component" value="Unassembled WGS sequence"/>
</dbReference>
<keyword evidence="2" id="KW-0812">Transmembrane</keyword>
<proteinExistence type="predicted"/>
<evidence type="ECO:0000313" key="4">
    <source>
        <dbReference type="Proteomes" id="UP000635606"/>
    </source>
</evidence>
<feature type="transmembrane region" description="Helical" evidence="2">
    <location>
        <begin position="97"/>
        <end position="117"/>
    </location>
</feature>
<evidence type="ECO:0000313" key="3">
    <source>
        <dbReference type="EMBL" id="GIJ67866.1"/>
    </source>
</evidence>
<comment type="caution">
    <text evidence="3">The sequence shown here is derived from an EMBL/GenBank/DDBJ whole genome shotgun (WGS) entry which is preliminary data.</text>
</comment>
<keyword evidence="4" id="KW-1185">Reference proteome</keyword>
<gene>
    <name evidence="3" type="ORF">Voc01_027830</name>
</gene>
<evidence type="ECO:0000256" key="1">
    <source>
        <dbReference type="SAM" id="MobiDB-lite"/>
    </source>
</evidence>
<organism evidence="3 4">
    <name type="scientific">Virgisporangium ochraceum</name>
    <dbReference type="NCBI Taxonomy" id="65505"/>
    <lineage>
        <taxon>Bacteria</taxon>
        <taxon>Bacillati</taxon>
        <taxon>Actinomycetota</taxon>
        <taxon>Actinomycetes</taxon>
        <taxon>Micromonosporales</taxon>
        <taxon>Micromonosporaceae</taxon>
        <taxon>Virgisporangium</taxon>
    </lineage>
</organism>
<feature type="region of interest" description="Disordered" evidence="1">
    <location>
        <begin position="277"/>
        <end position="356"/>
    </location>
</feature>
<feature type="transmembrane region" description="Helical" evidence="2">
    <location>
        <begin position="56"/>
        <end position="77"/>
    </location>
</feature>
<dbReference type="EMBL" id="BOPH01000033">
    <property type="protein sequence ID" value="GIJ67866.1"/>
    <property type="molecule type" value="Genomic_DNA"/>
</dbReference>
<feature type="compositionally biased region" description="Pro residues" evidence="1">
    <location>
        <begin position="312"/>
        <end position="356"/>
    </location>
</feature>
<dbReference type="RefSeq" id="WP_203927820.1">
    <property type="nucleotide sequence ID" value="NZ_BOPH01000033.1"/>
</dbReference>
<feature type="compositionally biased region" description="Low complexity" evidence="1">
    <location>
        <begin position="302"/>
        <end position="311"/>
    </location>
</feature>
<keyword evidence="2" id="KW-0472">Membrane</keyword>
<reference evidence="3" key="1">
    <citation type="submission" date="2021-01" db="EMBL/GenBank/DDBJ databases">
        <title>Whole genome shotgun sequence of Virgisporangium ochraceum NBRC 16418.</title>
        <authorList>
            <person name="Komaki H."/>
            <person name="Tamura T."/>
        </authorList>
    </citation>
    <scope>NUCLEOTIDE SEQUENCE</scope>
    <source>
        <strain evidence="3">NBRC 16418</strain>
    </source>
</reference>
<dbReference type="AlphaFoldDB" id="A0A8J3ZUU2"/>
<accession>A0A8J3ZUU2</accession>
<evidence type="ECO:0000256" key="2">
    <source>
        <dbReference type="SAM" id="Phobius"/>
    </source>
</evidence>